<keyword evidence="2" id="KW-0349">Heme</keyword>
<feature type="chain" id="PRO_5045053560" evidence="6">
    <location>
        <begin position="22"/>
        <end position="146"/>
    </location>
</feature>
<feature type="signal peptide" evidence="6">
    <location>
        <begin position="1"/>
        <end position="21"/>
    </location>
</feature>
<dbReference type="Gene3D" id="1.20.120.10">
    <property type="entry name" value="Cytochrome c/b562"/>
    <property type="match status" value="1"/>
</dbReference>
<name>A0ABT4VTX7_9HYPH</name>
<dbReference type="PROSITE" id="PS51009">
    <property type="entry name" value="CYTCII"/>
    <property type="match status" value="1"/>
</dbReference>
<organism evidence="7 8">
    <name type="scientific">Hoeflea poritis</name>
    <dbReference type="NCBI Taxonomy" id="2993659"/>
    <lineage>
        <taxon>Bacteria</taxon>
        <taxon>Pseudomonadati</taxon>
        <taxon>Pseudomonadota</taxon>
        <taxon>Alphaproteobacteria</taxon>
        <taxon>Hyphomicrobiales</taxon>
        <taxon>Rhizobiaceae</taxon>
        <taxon>Hoeflea</taxon>
    </lineage>
</organism>
<evidence type="ECO:0000256" key="1">
    <source>
        <dbReference type="ARBA" id="ARBA00022448"/>
    </source>
</evidence>
<evidence type="ECO:0000256" key="4">
    <source>
        <dbReference type="ARBA" id="ARBA00022982"/>
    </source>
</evidence>
<keyword evidence="5" id="KW-0408">Iron</keyword>
<keyword evidence="6" id="KW-0732">Signal</keyword>
<evidence type="ECO:0000313" key="7">
    <source>
        <dbReference type="EMBL" id="MDA4848165.1"/>
    </source>
</evidence>
<keyword evidence="3" id="KW-0479">Metal-binding</keyword>
<evidence type="ECO:0000256" key="5">
    <source>
        <dbReference type="ARBA" id="ARBA00023004"/>
    </source>
</evidence>
<evidence type="ECO:0000313" key="8">
    <source>
        <dbReference type="Proteomes" id="UP001148313"/>
    </source>
</evidence>
<comment type="caution">
    <text evidence="7">The sequence shown here is derived from an EMBL/GenBank/DDBJ whole genome shotgun (WGS) entry which is preliminary data.</text>
</comment>
<evidence type="ECO:0000256" key="2">
    <source>
        <dbReference type="ARBA" id="ARBA00022617"/>
    </source>
</evidence>
<dbReference type="Proteomes" id="UP001148313">
    <property type="component" value="Unassembled WGS sequence"/>
</dbReference>
<accession>A0ABT4VTX7</accession>
<dbReference type="PIRSF" id="PIRSF000027">
    <property type="entry name" value="Cytc_c_prime"/>
    <property type="match status" value="1"/>
</dbReference>
<evidence type="ECO:0000256" key="6">
    <source>
        <dbReference type="SAM" id="SignalP"/>
    </source>
</evidence>
<dbReference type="InterPro" id="IPR002321">
    <property type="entry name" value="Cyt_c_II"/>
</dbReference>
<dbReference type="SUPFAM" id="SSF47175">
    <property type="entry name" value="Cytochromes"/>
    <property type="match status" value="1"/>
</dbReference>
<dbReference type="EMBL" id="JAPJZH010000019">
    <property type="protein sequence ID" value="MDA4848165.1"/>
    <property type="molecule type" value="Genomic_DNA"/>
</dbReference>
<sequence length="146" mass="15588">MKNALALALATLFLSGQAALAAEPQVERQQAMKSVGQAMGTLAKTAKGEIDYDAVAVEEAFAAMNTATVNFIDKFPEGSETGHETEASPNIWSDRPGFEKAVKQFDTDTANAVAAAPQDIAAFRAEFGKVAQNCKTCHETYRVSKK</sequence>
<dbReference type="InterPro" id="IPR012127">
    <property type="entry name" value="Cyt_c_prime"/>
</dbReference>
<gene>
    <name evidence="7" type="ORF">OOZ53_22595</name>
</gene>
<keyword evidence="4" id="KW-0249">Electron transport</keyword>
<keyword evidence="8" id="KW-1185">Reference proteome</keyword>
<protein>
    <submittedName>
        <fullName evidence="7">Cytochrome c</fullName>
    </submittedName>
</protein>
<reference evidence="7" key="1">
    <citation type="submission" date="2022-11" db="EMBL/GenBank/DDBJ databases">
        <title>Hoeflea poritis sp. nov., isolated from scleractinian coral Porites lutea.</title>
        <authorList>
            <person name="Zhang G."/>
            <person name="Wei Q."/>
            <person name="Cai L."/>
        </authorList>
    </citation>
    <scope>NUCLEOTIDE SEQUENCE</scope>
    <source>
        <strain evidence="7">E7-10</strain>
    </source>
</reference>
<dbReference type="Pfam" id="PF01322">
    <property type="entry name" value="Cytochrom_C_2"/>
    <property type="match status" value="1"/>
</dbReference>
<dbReference type="InterPro" id="IPR010980">
    <property type="entry name" value="Cyt_c/b562"/>
</dbReference>
<proteinExistence type="predicted"/>
<dbReference type="RefSeq" id="WP_271092017.1">
    <property type="nucleotide sequence ID" value="NZ_JAPJZH010000019.1"/>
</dbReference>
<evidence type="ECO:0000256" key="3">
    <source>
        <dbReference type="ARBA" id="ARBA00022723"/>
    </source>
</evidence>
<keyword evidence="1" id="KW-0813">Transport</keyword>